<dbReference type="Gramene" id="Solyc04g049420.1.1">
    <property type="protein sequence ID" value="Solyc04g049420.1.1.1"/>
    <property type="gene ID" value="Solyc04g049420.1"/>
</dbReference>
<dbReference type="PANTHER" id="PTHR33233">
    <property type="entry name" value="ENDONUCLEASE/EXONUCLEASE/PHOSPHATASE"/>
    <property type="match status" value="1"/>
</dbReference>
<reference evidence="2" key="2">
    <citation type="submission" date="2019-01" db="UniProtKB">
        <authorList>
            <consortium name="EnsemblPlants"/>
        </authorList>
    </citation>
    <scope>IDENTIFICATION</scope>
    <source>
        <strain evidence="2">cv. Heinz 1706</strain>
    </source>
</reference>
<dbReference type="EnsemblPlants" id="Solyc04g049420.1.1">
    <property type="protein sequence ID" value="Solyc04g049420.1.1.1"/>
    <property type="gene ID" value="Solyc04g049420.1"/>
</dbReference>
<evidence type="ECO:0000313" key="2">
    <source>
        <dbReference type="EnsemblPlants" id="Solyc04g049420.1.1.1"/>
    </source>
</evidence>
<accession>A0A3Q7GVG6</accession>
<dbReference type="OMA" id="KIDNEKW"/>
<dbReference type="InParanoid" id="A0A3Q7GVG6"/>
<evidence type="ECO:0000259" key="1">
    <source>
        <dbReference type="Pfam" id="PF14111"/>
    </source>
</evidence>
<keyword evidence="3" id="KW-1185">Reference proteome</keyword>
<dbReference type="AlphaFoldDB" id="A0A3Q7GVG6"/>
<organism evidence="2">
    <name type="scientific">Solanum lycopersicum</name>
    <name type="common">Tomato</name>
    <name type="synonym">Lycopersicon esculentum</name>
    <dbReference type="NCBI Taxonomy" id="4081"/>
    <lineage>
        <taxon>Eukaryota</taxon>
        <taxon>Viridiplantae</taxon>
        <taxon>Streptophyta</taxon>
        <taxon>Embryophyta</taxon>
        <taxon>Tracheophyta</taxon>
        <taxon>Spermatophyta</taxon>
        <taxon>Magnoliopsida</taxon>
        <taxon>eudicotyledons</taxon>
        <taxon>Gunneridae</taxon>
        <taxon>Pentapetalae</taxon>
        <taxon>asterids</taxon>
        <taxon>lamiids</taxon>
        <taxon>Solanales</taxon>
        <taxon>Solanaceae</taxon>
        <taxon>Solanoideae</taxon>
        <taxon>Solaneae</taxon>
        <taxon>Solanum</taxon>
        <taxon>Solanum subgen. Lycopersicon</taxon>
    </lineage>
</organism>
<evidence type="ECO:0000313" key="3">
    <source>
        <dbReference type="Proteomes" id="UP000004994"/>
    </source>
</evidence>
<sequence length="87" mass="10002">MKILEEDVKIDNEKWVLSIVVYVVGSAPSIGATERFILETGTFTTKHVILYHKQCYFVIRFANEGERDRVLCSGPHYMMPNPVIMKP</sequence>
<dbReference type="PaxDb" id="4081-Solyc04g049420.1.1"/>
<name>A0A3Q7GVG6_SOLLC</name>
<feature type="domain" description="DUF4283" evidence="1">
    <location>
        <begin position="12"/>
        <end position="86"/>
    </location>
</feature>
<dbReference type="PANTHER" id="PTHR33233:SF17">
    <property type="entry name" value="DUF4283 DOMAIN-CONTAINING PROTEIN"/>
    <property type="match status" value="1"/>
</dbReference>
<proteinExistence type="predicted"/>
<reference evidence="2" key="1">
    <citation type="journal article" date="2012" name="Nature">
        <title>The tomato genome sequence provides insights into fleshy fruit evolution.</title>
        <authorList>
            <consortium name="Tomato Genome Consortium"/>
        </authorList>
    </citation>
    <scope>NUCLEOTIDE SEQUENCE [LARGE SCALE GENOMIC DNA]</scope>
    <source>
        <strain evidence="2">cv. Heinz 1706</strain>
    </source>
</reference>
<dbReference type="Pfam" id="PF14111">
    <property type="entry name" value="DUF4283"/>
    <property type="match status" value="1"/>
</dbReference>
<dbReference type="Proteomes" id="UP000004994">
    <property type="component" value="Chromosome 4"/>
</dbReference>
<dbReference type="InterPro" id="IPR025558">
    <property type="entry name" value="DUF4283"/>
</dbReference>
<protein>
    <recommendedName>
        <fullName evidence="1">DUF4283 domain-containing protein</fullName>
    </recommendedName>
</protein>
<dbReference type="STRING" id="4081.A0A3Q7GVG6"/>